<evidence type="ECO:0000256" key="8">
    <source>
        <dbReference type="ARBA" id="ARBA00022833"/>
    </source>
</evidence>
<evidence type="ECO:0000256" key="9">
    <source>
        <dbReference type="ARBA" id="ARBA00022989"/>
    </source>
</evidence>
<dbReference type="AlphaFoldDB" id="A0AAQ3WRC7"/>
<dbReference type="GO" id="GO:0006508">
    <property type="term" value="P:proteolysis"/>
    <property type="evidence" value="ECO:0007669"/>
    <property type="project" value="UniProtKB-KW"/>
</dbReference>
<keyword evidence="8" id="KW-0862">Zinc</keyword>
<dbReference type="GO" id="GO:0004252">
    <property type="term" value="F:serine-type endopeptidase activity"/>
    <property type="evidence" value="ECO:0007669"/>
    <property type="project" value="InterPro"/>
</dbReference>
<dbReference type="SUPFAM" id="SSF90209">
    <property type="entry name" value="Ran binding protein zinc finger-like"/>
    <property type="match status" value="1"/>
</dbReference>
<keyword evidence="3" id="KW-0645">Protease</keyword>
<dbReference type="PANTHER" id="PTHR43066:SF1">
    <property type="entry name" value="RHOMBOID PROTEIN 2"/>
    <property type="match status" value="1"/>
</dbReference>
<evidence type="ECO:0000256" key="10">
    <source>
        <dbReference type="ARBA" id="ARBA00023136"/>
    </source>
</evidence>
<dbReference type="EMBL" id="CP144748">
    <property type="protein sequence ID" value="WVZ71533.1"/>
    <property type="molecule type" value="Genomic_DNA"/>
</dbReference>
<evidence type="ECO:0000256" key="3">
    <source>
        <dbReference type="ARBA" id="ARBA00022670"/>
    </source>
</evidence>
<dbReference type="Pfam" id="PF01694">
    <property type="entry name" value="Rhomboid"/>
    <property type="match status" value="1"/>
</dbReference>
<feature type="transmembrane region" description="Helical" evidence="12">
    <location>
        <begin position="195"/>
        <end position="217"/>
    </location>
</feature>
<organism evidence="14 15">
    <name type="scientific">Paspalum notatum var. saurae</name>
    <dbReference type="NCBI Taxonomy" id="547442"/>
    <lineage>
        <taxon>Eukaryota</taxon>
        <taxon>Viridiplantae</taxon>
        <taxon>Streptophyta</taxon>
        <taxon>Embryophyta</taxon>
        <taxon>Tracheophyta</taxon>
        <taxon>Spermatophyta</taxon>
        <taxon>Magnoliopsida</taxon>
        <taxon>Liliopsida</taxon>
        <taxon>Poales</taxon>
        <taxon>Poaceae</taxon>
        <taxon>PACMAD clade</taxon>
        <taxon>Panicoideae</taxon>
        <taxon>Andropogonodae</taxon>
        <taxon>Paspaleae</taxon>
        <taxon>Paspalinae</taxon>
        <taxon>Paspalum</taxon>
    </lineage>
</organism>
<reference evidence="14 15" key="1">
    <citation type="submission" date="2024-02" db="EMBL/GenBank/DDBJ databases">
        <title>High-quality chromosome-scale genome assembly of Pensacola bahiagrass (Paspalum notatum Flugge var. saurae).</title>
        <authorList>
            <person name="Vega J.M."/>
            <person name="Podio M."/>
            <person name="Orjuela J."/>
            <person name="Siena L.A."/>
            <person name="Pessino S.C."/>
            <person name="Combes M.C."/>
            <person name="Mariac C."/>
            <person name="Albertini E."/>
            <person name="Pupilli F."/>
            <person name="Ortiz J.P.A."/>
            <person name="Leblanc O."/>
        </authorList>
    </citation>
    <scope>NUCLEOTIDE SEQUENCE [LARGE SCALE GENOMIC DNA]</scope>
    <source>
        <strain evidence="14">R1</strain>
        <tissue evidence="14">Leaf</tissue>
    </source>
</reference>
<evidence type="ECO:0000313" key="14">
    <source>
        <dbReference type="EMBL" id="WVZ71533.1"/>
    </source>
</evidence>
<dbReference type="InterPro" id="IPR035952">
    <property type="entry name" value="Rhomboid-like_sf"/>
</dbReference>
<evidence type="ECO:0000256" key="6">
    <source>
        <dbReference type="ARBA" id="ARBA00022771"/>
    </source>
</evidence>
<evidence type="ECO:0000256" key="12">
    <source>
        <dbReference type="SAM" id="Phobius"/>
    </source>
</evidence>
<comment type="subcellular location">
    <subcellularLocation>
        <location evidence="1">Membrane</location>
        <topology evidence="1">Multi-pass membrane protein</topology>
    </subcellularLocation>
</comment>
<evidence type="ECO:0000256" key="2">
    <source>
        <dbReference type="ARBA" id="ARBA00009045"/>
    </source>
</evidence>
<name>A0AAQ3WRC7_PASNO</name>
<dbReference type="InterPro" id="IPR001876">
    <property type="entry name" value="Znf_RanBP2"/>
</dbReference>
<sequence length="336" mass="37051">MGAAMGKHRRPPRLYVDPPKELLPLLGLQVLYAYGCSGARAPATAALLAANVLIFLRPGPLHGILPKKAYVAFNPQLFLKFRDLKTLLSPLYHSNEAHLFCNMTALLWTGIRLEELMGTAEFASMVPALHGLSLGITVLLAKGLCLLGDDAAYYDHHSVGFSGVIYGMAVVLAWSDKFMPLKFGVFADLFLSKALVPNAGFLGHLGGILAGFVYHLLRCSLKRADPLTFLISHGIKSMALPLIFAQKLKRSVLQPKGHMIGGGRDGCRASAREYPRGIWTCSTCSHYNTLVTDVCEKCSSMREGYAFSQRQHHQALCNGELPVEEIRRRRLDRFDR</sequence>
<evidence type="ECO:0000256" key="11">
    <source>
        <dbReference type="PROSITE-ProRule" id="PRU00322"/>
    </source>
</evidence>
<evidence type="ECO:0000256" key="7">
    <source>
        <dbReference type="ARBA" id="ARBA00022801"/>
    </source>
</evidence>
<keyword evidence="15" id="KW-1185">Reference proteome</keyword>
<dbReference type="PROSITE" id="PS50199">
    <property type="entry name" value="ZF_RANBP2_2"/>
    <property type="match status" value="1"/>
</dbReference>
<comment type="similarity">
    <text evidence="2">Belongs to the peptidase S54 family.</text>
</comment>
<feature type="transmembrane region" description="Helical" evidence="12">
    <location>
        <begin position="159"/>
        <end position="175"/>
    </location>
</feature>
<evidence type="ECO:0000256" key="1">
    <source>
        <dbReference type="ARBA" id="ARBA00004141"/>
    </source>
</evidence>
<accession>A0AAQ3WRC7</accession>
<dbReference type="SUPFAM" id="SSF144091">
    <property type="entry name" value="Rhomboid-like"/>
    <property type="match status" value="1"/>
</dbReference>
<keyword evidence="10 12" id="KW-0472">Membrane</keyword>
<keyword evidence="5" id="KW-0479">Metal-binding</keyword>
<dbReference type="GO" id="GO:0008270">
    <property type="term" value="F:zinc ion binding"/>
    <property type="evidence" value="ECO:0007669"/>
    <property type="project" value="UniProtKB-KW"/>
</dbReference>
<dbReference type="InterPro" id="IPR022764">
    <property type="entry name" value="Peptidase_S54_rhomboid_dom"/>
</dbReference>
<protein>
    <recommendedName>
        <fullName evidence="13">RanBP2-type domain-containing protein</fullName>
    </recommendedName>
</protein>
<dbReference type="PROSITE" id="PS01358">
    <property type="entry name" value="ZF_RANBP2_1"/>
    <property type="match status" value="1"/>
</dbReference>
<evidence type="ECO:0000256" key="4">
    <source>
        <dbReference type="ARBA" id="ARBA00022692"/>
    </source>
</evidence>
<evidence type="ECO:0000259" key="13">
    <source>
        <dbReference type="PROSITE" id="PS50199"/>
    </source>
</evidence>
<dbReference type="InterPro" id="IPR036443">
    <property type="entry name" value="Znf_RanBP2_sf"/>
</dbReference>
<gene>
    <name evidence="14" type="ORF">U9M48_020108</name>
</gene>
<keyword evidence="4 12" id="KW-0812">Transmembrane</keyword>
<keyword evidence="7" id="KW-0378">Hydrolase</keyword>
<dbReference type="PANTHER" id="PTHR43066">
    <property type="entry name" value="RHOMBOID-RELATED PROTEIN"/>
    <property type="match status" value="1"/>
</dbReference>
<keyword evidence="9 12" id="KW-1133">Transmembrane helix</keyword>
<dbReference type="GO" id="GO:0016020">
    <property type="term" value="C:membrane"/>
    <property type="evidence" value="ECO:0007669"/>
    <property type="project" value="UniProtKB-SubCell"/>
</dbReference>
<dbReference type="Proteomes" id="UP001341281">
    <property type="component" value="Chromosome 04"/>
</dbReference>
<keyword evidence="6 11" id="KW-0863">Zinc-finger</keyword>
<dbReference type="Gene3D" id="1.20.1540.10">
    <property type="entry name" value="Rhomboid-like"/>
    <property type="match status" value="1"/>
</dbReference>
<feature type="domain" description="RanBP2-type" evidence="13">
    <location>
        <begin position="275"/>
        <end position="304"/>
    </location>
</feature>
<feature type="transmembrane region" description="Helical" evidence="12">
    <location>
        <begin position="122"/>
        <end position="147"/>
    </location>
</feature>
<evidence type="ECO:0000256" key="5">
    <source>
        <dbReference type="ARBA" id="ARBA00022723"/>
    </source>
</evidence>
<proteinExistence type="inferred from homology"/>
<evidence type="ECO:0000313" key="15">
    <source>
        <dbReference type="Proteomes" id="UP001341281"/>
    </source>
</evidence>